<dbReference type="InParanoid" id="A0A1X2H746"/>
<accession>A0A1X2H746</accession>
<name>A0A1X2H746_SYNRA</name>
<dbReference type="Proteomes" id="UP000242180">
    <property type="component" value="Unassembled WGS sequence"/>
</dbReference>
<comment type="caution">
    <text evidence="2">The sequence shown here is derived from an EMBL/GenBank/DDBJ whole genome shotgun (WGS) entry which is preliminary data.</text>
</comment>
<proteinExistence type="predicted"/>
<reference evidence="2 3" key="1">
    <citation type="submission" date="2016-07" db="EMBL/GenBank/DDBJ databases">
        <title>Pervasive Adenine N6-methylation of Active Genes in Fungi.</title>
        <authorList>
            <consortium name="DOE Joint Genome Institute"/>
            <person name="Mondo S.J."/>
            <person name="Dannebaum R.O."/>
            <person name="Kuo R.C."/>
            <person name="Labutti K."/>
            <person name="Haridas S."/>
            <person name="Kuo A."/>
            <person name="Salamov A."/>
            <person name="Ahrendt S.R."/>
            <person name="Lipzen A."/>
            <person name="Sullivan W."/>
            <person name="Andreopoulos W.B."/>
            <person name="Clum A."/>
            <person name="Lindquist E."/>
            <person name="Daum C."/>
            <person name="Ramamoorthy G.K."/>
            <person name="Gryganskyi A."/>
            <person name="Culley D."/>
            <person name="Magnuson J.K."/>
            <person name="James T.Y."/>
            <person name="O'Malley M.A."/>
            <person name="Stajich J.E."/>
            <person name="Spatafora J.W."/>
            <person name="Visel A."/>
            <person name="Grigoriev I.V."/>
        </authorList>
    </citation>
    <scope>NUCLEOTIDE SEQUENCE [LARGE SCALE GENOMIC DNA]</scope>
    <source>
        <strain evidence="2 3">NRRL 2496</strain>
    </source>
</reference>
<feature type="transmembrane region" description="Helical" evidence="1">
    <location>
        <begin position="49"/>
        <end position="72"/>
    </location>
</feature>
<keyword evidence="3" id="KW-1185">Reference proteome</keyword>
<organism evidence="2 3">
    <name type="scientific">Syncephalastrum racemosum</name>
    <name type="common">Filamentous fungus</name>
    <dbReference type="NCBI Taxonomy" id="13706"/>
    <lineage>
        <taxon>Eukaryota</taxon>
        <taxon>Fungi</taxon>
        <taxon>Fungi incertae sedis</taxon>
        <taxon>Mucoromycota</taxon>
        <taxon>Mucoromycotina</taxon>
        <taxon>Mucoromycetes</taxon>
        <taxon>Mucorales</taxon>
        <taxon>Syncephalastraceae</taxon>
        <taxon>Syncephalastrum</taxon>
    </lineage>
</organism>
<dbReference type="EMBL" id="MCGN01000008">
    <property type="protein sequence ID" value="ORY94227.1"/>
    <property type="molecule type" value="Genomic_DNA"/>
</dbReference>
<gene>
    <name evidence="2" type="ORF">BCR43DRAFT_507419</name>
</gene>
<keyword evidence="1" id="KW-0812">Transmembrane</keyword>
<dbReference type="AlphaFoldDB" id="A0A1X2H746"/>
<evidence type="ECO:0000313" key="2">
    <source>
        <dbReference type="EMBL" id="ORY94227.1"/>
    </source>
</evidence>
<evidence type="ECO:0000313" key="3">
    <source>
        <dbReference type="Proteomes" id="UP000242180"/>
    </source>
</evidence>
<sequence>MVINAVAGFFDNSSKWGPIHSITVMVSELSGLSSMILKRAAYLFIGCRNVISMVVASMSVVAKLLNFILVTYDGKIHNMFTIRPMEAVDIPSHLQNEKDDYKATATKIGLGQNTFRSTIAIVKGL</sequence>
<protein>
    <submittedName>
        <fullName evidence="2">Uncharacterized protein</fullName>
    </submittedName>
</protein>
<keyword evidence="1" id="KW-0472">Membrane</keyword>
<evidence type="ECO:0000256" key="1">
    <source>
        <dbReference type="SAM" id="Phobius"/>
    </source>
</evidence>
<feature type="transmembrane region" description="Helical" evidence="1">
    <location>
        <begin position="19"/>
        <end position="37"/>
    </location>
</feature>
<keyword evidence="1" id="KW-1133">Transmembrane helix</keyword>